<dbReference type="PROSITE" id="PS51374">
    <property type="entry name" value="NDPK_LIKE"/>
    <property type="match status" value="1"/>
</dbReference>
<dbReference type="Pfam" id="PF00334">
    <property type="entry name" value="NDK"/>
    <property type="match status" value="1"/>
</dbReference>
<accession>A0A9Q0N720</accession>
<name>A0A9Q0N720_9DIPT</name>
<reference evidence="5" key="1">
    <citation type="submission" date="2022-07" db="EMBL/GenBank/DDBJ databases">
        <authorList>
            <person name="Trinca V."/>
            <person name="Uliana J.V.C."/>
            <person name="Torres T.T."/>
            <person name="Ward R.J."/>
            <person name="Monesi N."/>
        </authorList>
    </citation>
    <scope>NUCLEOTIDE SEQUENCE</scope>
    <source>
        <strain evidence="5">HSMRA1968</strain>
        <tissue evidence="5">Whole embryos</tissue>
    </source>
</reference>
<comment type="subcellular location">
    <subcellularLocation>
        <location evidence="1">Cytoplasm</location>
    </subcellularLocation>
</comment>
<gene>
    <name evidence="5" type="primary">NME7_0</name>
    <name evidence="5" type="ORF">Bhyg_09628</name>
</gene>
<sequence>KMVQELVSGPSVGMEITSCDSQIEVLREFRNLCGPSDPEIAKQIRPKTIRAKFGTNHIQNAIHCTDLPDDV</sequence>
<dbReference type="Gene3D" id="3.30.70.141">
    <property type="entry name" value="Nucleoside diphosphate kinase-like domain"/>
    <property type="match status" value="1"/>
</dbReference>
<dbReference type="PANTHER" id="PTHR43109">
    <property type="entry name" value="NUCLEOSIDE DIPHOSPHATE KINASE 7"/>
    <property type="match status" value="1"/>
</dbReference>
<comment type="caution">
    <text evidence="5">The sequence shown here is derived from an EMBL/GenBank/DDBJ whole genome shotgun (WGS) entry which is preliminary data.</text>
</comment>
<evidence type="ECO:0000259" key="4">
    <source>
        <dbReference type="Pfam" id="PF00334"/>
    </source>
</evidence>
<feature type="non-terminal residue" evidence="5">
    <location>
        <position position="1"/>
    </location>
</feature>
<dbReference type="GO" id="GO:0005879">
    <property type="term" value="C:axonemal microtubule"/>
    <property type="evidence" value="ECO:0007669"/>
    <property type="project" value="TreeGrafter"/>
</dbReference>
<keyword evidence="2" id="KW-0963">Cytoplasm</keyword>
<dbReference type="InterPro" id="IPR036850">
    <property type="entry name" value="NDK-like_dom_sf"/>
</dbReference>
<keyword evidence="5" id="KW-0418">Kinase</keyword>
<protein>
    <submittedName>
        <fullName evidence="5">Nucleoside diphosphate kinase 7</fullName>
    </submittedName>
</protein>
<dbReference type="OrthoDB" id="270127at2759"/>
<feature type="non-terminal residue" evidence="5">
    <location>
        <position position="71"/>
    </location>
</feature>
<dbReference type="EMBL" id="WJQU01000002">
    <property type="protein sequence ID" value="KAJ6644659.1"/>
    <property type="molecule type" value="Genomic_DNA"/>
</dbReference>
<proteinExistence type="inferred from homology"/>
<dbReference type="PANTHER" id="PTHR43109:SF2">
    <property type="entry name" value="NUCLEOSIDE DIPHOSPHATE KINASE 7"/>
    <property type="match status" value="1"/>
</dbReference>
<evidence type="ECO:0000313" key="6">
    <source>
        <dbReference type="Proteomes" id="UP001151699"/>
    </source>
</evidence>
<dbReference type="GO" id="GO:0016301">
    <property type="term" value="F:kinase activity"/>
    <property type="evidence" value="ECO:0007669"/>
    <property type="project" value="UniProtKB-KW"/>
</dbReference>
<organism evidence="5 6">
    <name type="scientific">Pseudolycoriella hygida</name>
    <dbReference type="NCBI Taxonomy" id="35572"/>
    <lineage>
        <taxon>Eukaryota</taxon>
        <taxon>Metazoa</taxon>
        <taxon>Ecdysozoa</taxon>
        <taxon>Arthropoda</taxon>
        <taxon>Hexapoda</taxon>
        <taxon>Insecta</taxon>
        <taxon>Pterygota</taxon>
        <taxon>Neoptera</taxon>
        <taxon>Endopterygota</taxon>
        <taxon>Diptera</taxon>
        <taxon>Nematocera</taxon>
        <taxon>Sciaroidea</taxon>
        <taxon>Sciaridae</taxon>
        <taxon>Pseudolycoriella</taxon>
    </lineage>
</organism>
<evidence type="ECO:0000256" key="1">
    <source>
        <dbReference type="ARBA" id="ARBA00004496"/>
    </source>
</evidence>
<evidence type="ECO:0000313" key="5">
    <source>
        <dbReference type="EMBL" id="KAJ6644659.1"/>
    </source>
</evidence>
<keyword evidence="6" id="KW-1185">Reference proteome</keyword>
<evidence type="ECO:0000256" key="2">
    <source>
        <dbReference type="ARBA" id="ARBA00022490"/>
    </source>
</evidence>
<keyword evidence="5" id="KW-0808">Transferase</keyword>
<evidence type="ECO:0000256" key="3">
    <source>
        <dbReference type="PROSITE-ProRule" id="PRU00706"/>
    </source>
</evidence>
<dbReference type="AlphaFoldDB" id="A0A9Q0N720"/>
<feature type="domain" description="Nucleoside diphosphate kinase-like" evidence="4">
    <location>
        <begin position="2"/>
        <end position="69"/>
    </location>
</feature>
<comment type="caution">
    <text evidence="3">Lacks conserved residue(s) required for the propagation of feature annotation.</text>
</comment>
<dbReference type="SUPFAM" id="SSF54919">
    <property type="entry name" value="Nucleoside diphosphate kinase, NDK"/>
    <property type="match status" value="1"/>
</dbReference>
<dbReference type="InterPro" id="IPR034907">
    <property type="entry name" value="NDK-like_dom"/>
</dbReference>
<comment type="similarity">
    <text evidence="3">Belongs to the NDK family.</text>
</comment>
<dbReference type="Proteomes" id="UP001151699">
    <property type="component" value="Chromosome B"/>
</dbReference>